<dbReference type="PANTHER" id="PTHR22912">
    <property type="entry name" value="DISULFIDE OXIDOREDUCTASE"/>
    <property type="match status" value="1"/>
</dbReference>
<dbReference type="InterPro" id="IPR036188">
    <property type="entry name" value="FAD/NAD-bd_sf"/>
</dbReference>
<evidence type="ECO:0000256" key="11">
    <source>
        <dbReference type="RuleBase" id="RU003692"/>
    </source>
</evidence>
<keyword evidence="15" id="KW-1185">Reference proteome</keyword>
<dbReference type="GO" id="GO:0004148">
    <property type="term" value="F:dihydrolipoyl dehydrogenase (NADH) activity"/>
    <property type="evidence" value="ECO:0007669"/>
    <property type="project" value="UniProtKB-EC"/>
</dbReference>
<evidence type="ECO:0000313" key="15">
    <source>
        <dbReference type="Proteomes" id="UP001432062"/>
    </source>
</evidence>
<evidence type="ECO:0000256" key="5">
    <source>
        <dbReference type="ARBA" id="ARBA00022827"/>
    </source>
</evidence>
<name>A0ABZ1YWL1_9NOCA</name>
<comment type="similarity">
    <text evidence="1 11">Belongs to the class-I pyridine nucleotide-disulfide oxidoreductase family.</text>
</comment>
<dbReference type="RefSeq" id="WP_327099541.1">
    <property type="nucleotide sequence ID" value="NZ_CP109149.1"/>
</dbReference>
<dbReference type="InterPro" id="IPR006258">
    <property type="entry name" value="Lipoamide_DH"/>
</dbReference>
<dbReference type="EC" id="1.8.1.4" evidence="2 11"/>
<gene>
    <name evidence="14" type="primary">lpdA</name>
    <name evidence="14" type="ORF">OG563_45725</name>
</gene>
<feature type="domain" description="FAD/NAD(P)-binding" evidence="13">
    <location>
        <begin position="4"/>
        <end position="341"/>
    </location>
</feature>
<comment type="miscellaneous">
    <text evidence="11">The active site is a redox-active disulfide bond.</text>
</comment>
<dbReference type="PIRSF" id="PIRSF000350">
    <property type="entry name" value="Mercury_reductase_MerA"/>
    <property type="match status" value="1"/>
</dbReference>
<proteinExistence type="inferred from homology"/>
<keyword evidence="5 11" id="KW-0274">FAD</keyword>
<feature type="domain" description="Pyridine nucleotide-disulphide oxidoreductase dimerisation" evidence="12">
    <location>
        <begin position="360"/>
        <end position="468"/>
    </location>
</feature>
<dbReference type="SUPFAM" id="SSF55424">
    <property type="entry name" value="FAD/NAD-linked reductases, dimerisation (C-terminal) domain"/>
    <property type="match status" value="1"/>
</dbReference>
<dbReference type="InterPro" id="IPR004099">
    <property type="entry name" value="Pyr_nucl-diS_OxRdtase_dimer"/>
</dbReference>
<organism evidence="14 15">
    <name type="scientific">Nocardia vinacea</name>
    <dbReference type="NCBI Taxonomy" id="96468"/>
    <lineage>
        <taxon>Bacteria</taxon>
        <taxon>Bacillati</taxon>
        <taxon>Actinomycetota</taxon>
        <taxon>Actinomycetes</taxon>
        <taxon>Mycobacteriales</taxon>
        <taxon>Nocardiaceae</taxon>
        <taxon>Nocardia</taxon>
    </lineage>
</organism>
<accession>A0ABZ1YWL1</accession>
<dbReference type="InterPro" id="IPR016156">
    <property type="entry name" value="FAD/NAD-linked_Rdtase_dimer_sf"/>
</dbReference>
<evidence type="ECO:0000256" key="7">
    <source>
        <dbReference type="ARBA" id="ARBA00023027"/>
    </source>
</evidence>
<evidence type="ECO:0000256" key="1">
    <source>
        <dbReference type="ARBA" id="ARBA00007532"/>
    </source>
</evidence>
<dbReference type="PROSITE" id="PS00076">
    <property type="entry name" value="PYRIDINE_REDOX_1"/>
    <property type="match status" value="1"/>
</dbReference>
<sequence length="484" mass="49996">MPDFDLLVVGGGPGGYVAAIRAAQHGLAVALVEKERPGGVCLNWGCIPTKAMLRSAEVFQTVSAAADFGVYAENVRFDFAAVRQRKDGIVKELTDGVAGLLAANGVTVIEGHARFIDPTTVEVHEVGHSPVGPQGPRYAAAPTTLIRQVSARDVIIATGSVPARLPIPGADLPGVITSDGAFGLTEVPKRLVIIGGSAVGAEWASLFATFGAEVTIVEMQDRLVPAEDTDIGSALGRSFGKRGISVLTGSTVKSIAQESNQALRVTVDGPRARELDADVVLVGVGRRPNTADLGLDIAAIATDDRGFITVDEQLRTGTAHVYAIGDVTGRALLAHVASHQGLTAADVIAGHQAHIDYTVIPAATFTHPEIASVGLTEAAARAAGHEVITARFPFAALGRAKTFGETEGFVKIVAGQQHQEVLGVHIIGPSASDLITEGALAISLEATLDELAGTIHAHPTLGEIGMEAALAGLGLPVHIAPRKR</sequence>
<dbReference type="Proteomes" id="UP001432062">
    <property type="component" value="Chromosome"/>
</dbReference>
<dbReference type="SUPFAM" id="SSF51905">
    <property type="entry name" value="FAD/NAD(P)-binding domain"/>
    <property type="match status" value="1"/>
</dbReference>
<keyword evidence="7 11" id="KW-0520">NAD</keyword>
<comment type="cofactor">
    <cofactor evidence="11">
        <name>FAD</name>
        <dbReference type="ChEBI" id="CHEBI:57692"/>
    </cofactor>
    <text evidence="11">Binds 1 FAD per subunit.</text>
</comment>
<dbReference type="Pfam" id="PF07992">
    <property type="entry name" value="Pyr_redox_2"/>
    <property type="match status" value="1"/>
</dbReference>
<dbReference type="EMBL" id="CP109441">
    <property type="protein sequence ID" value="WUV46280.1"/>
    <property type="molecule type" value="Genomic_DNA"/>
</dbReference>
<dbReference type="Gene3D" id="3.50.50.60">
    <property type="entry name" value="FAD/NAD(P)-binding domain"/>
    <property type="match status" value="2"/>
</dbReference>
<evidence type="ECO:0000256" key="2">
    <source>
        <dbReference type="ARBA" id="ARBA00012608"/>
    </source>
</evidence>
<evidence type="ECO:0000313" key="14">
    <source>
        <dbReference type="EMBL" id="WUV46280.1"/>
    </source>
</evidence>
<evidence type="ECO:0000256" key="9">
    <source>
        <dbReference type="ARBA" id="ARBA00023284"/>
    </source>
</evidence>
<evidence type="ECO:0000259" key="12">
    <source>
        <dbReference type="Pfam" id="PF02852"/>
    </source>
</evidence>
<evidence type="ECO:0000256" key="6">
    <source>
        <dbReference type="ARBA" id="ARBA00023002"/>
    </source>
</evidence>
<keyword evidence="8" id="KW-1015">Disulfide bond</keyword>
<evidence type="ECO:0000256" key="10">
    <source>
        <dbReference type="ARBA" id="ARBA00049187"/>
    </source>
</evidence>
<keyword evidence="6 11" id="KW-0560">Oxidoreductase</keyword>
<keyword evidence="4 11" id="KW-0285">Flavoprotein</keyword>
<dbReference type="InterPro" id="IPR001100">
    <property type="entry name" value="Pyr_nuc-diS_OxRdtase"/>
</dbReference>
<dbReference type="NCBIfam" id="TIGR01350">
    <property type="entry name" value="lipoamide_DH"/>
    <property type="match status" value="1"/>
</dbReference>
<evidence type="ECO:0000259" key="13">
    <source>
        <dbReference type="Pfam" id="PF07992"/>
    </source>
</evidence>
<evidence type="ECO:0000256" key="4">
    <source>
        <dbReference type="ARBA" id="ARBA00022630"/>
    </source>
</evidence>
<dbReference type="PRINTS" id="PR00411">
    <property type="entry name" value="PNDRDTASEI"/>
</dbReference>
<dbReference type="InterPro" id="IPR023753">
    <property type="entry name" value="FAD/NAD-binding_dom"/>
</dbReference>
<dbReference type="PANTHER" id="PTHR22912:SF151">
    <property type="entry name" value="DIHYDROLIPOYL DEHYDROGENASE, MITOCHONDRIAL"/>
    <property type="match status" value="1"/>
</dbReference>
<comment type="catalytic activity">
    <reaction evidence="10 11">
        <text>N(6)-[(R)-dihydrolipoyl]-L-lysyl-[protein] + NAD(+) = N(6)-[(R)-lipoyl]-L-lysyl-[protein] + NADH + H(+)</text>
        <dbReference type="Rhea" id="RHEA:15045"/>
        <dbReference type="Rhea" id="RHEA-COMP:10474"/>
        <dbReference type="Rhea" id="RHEA-COMP:10475"/>
        <dbReference type="ChEBI" id="CHEBI:15378"/>
        <dbReference type="ChEBI" id="CHEBI:57540"/>
        <dbReference type="ChEBI" id="CHEBI:57945"/>
        <dbReference type="ChEBI" id="CHEBI:83099"/>
        <dbReference type="ChEBI" id="CHEBI:83100"/>
        <dbReference type="EC" id="1.8.1.4"/>
    </reaction>
</comment>
<protein>
    <recommendedName>
        <fullName evidence="3 11">Dihydrolipoyl dehydrogenase</fullName>
        <ecNumber evidence="2 11">1.8.1.4</ecNumber>
    </recommendedName>
</protein>
<dbReference type="InterPro" id="IPR050151">
    <property type="entry name" value="Class-I_Pyr_Nuc-Dis_Oxidored"/>
</dbReference>
<evidence type="ECO:0000256" key="3">
    <source>
        <dbReference type="ARBA" id="ARBA00016961"/>
    </source>
</evidence>
<evidence type="ECO:0000256" key="8">
    <source>
        <dbReference type="ARBA" id="ARBA00023157"/>
    </source>
</evidence>
<keyword evidence="9 11" id="KW-0676">Redox-active center</keyword>
<dbReference type="Pfam" id="PF02852">
    <property type="entry name" value="Pyr_redox_dim"/>
    <property type="match status" value="1"/>
</dbReference>
<reference evidence="14" key="1">
    <citation type="submission" date="2022-10" db="EMBL/GenBank/DDBJ databases">
        <title>The complete genomes of actinobacterial strains from the NBC collection.</title>
        <authorList>
            <person name="Joergensen T.S."/>
            <person name="Alvarez Arevalo M."/>
            <person name="Sterndorff E.B."/>
            <person name="Faurdal D."/>
            <person name="Vuksanovic O."/>
            <person name="Mourched A.-S."/>
            <person name="Charusanti P."/>
            <person name="Shaw S."/>
            <person name="Blin K."/>
            <person name="Weber T."/>
        </authorList>
    </citation>
    <scope>NUCLEOTIDE SEQUENCE</scope>
    <source>
        <strain evidence="14">NBC_01482</strain>
    </source>
</reference>
<dbReference type="PRINTS" id="PR00368">
    <property type="entry name" value="FADPNR"/>
</dbReference>
<dbReference type="InterPro" id="IPR012999">
    <property type="entry name" value="Pyr_OxRdtase_I_AS"/>
</dbReference>
<dbReference type="Gene3D" id="3.30.390.30">
    <property type="match status" value="1"/>
</dbReference>